<keyword evidence="5" id="KW-1185">Reference proteome</keyword>
<organism evidence="4 5">
    <name type="scientific">Aegilops tauschii subsp. strangulata</name>
    <name type="common">Goatgrass</name>
    <dbReference type="NCBI Taxonomy" id="200361"/>
    <lineage>
        <taxon>Eukaryota</taxon>
        <taxon>Viridiplantae</taxon>
        <taxon>Streptophyta</taxon>
        <taxon>Embryophyta</taxon>
        <taxon>Tracheophyta</taxon>
        <taxon>Spermatophyta</taxon>
        <taxon>Magnoliopsida</taxon>
        <taxon>Liliopsida</taxon>
        <taxon>Poales</taxon>
        <taxon>Poaceae</taxon>
        <taxon>BOP clade</taxon>
        <taxon>Pooideae</taxon>
        <taxon>Triticodae</taxon>
        <taxon>Triticeae</taxon>
        <taxon>Triticinae</taxon>
        <taxon>Aegilops</taxon>
    </lineage>
</organism>
<dbReference type="Pfam" id="PF02536">
    <property type="entry name" value="mTERF"/>
    <property type="match status" value="1"/>
</dbReference>
<reference evidence="5" key="1">
    <citation type="journal article" date="2014" name="Science">
        <title>Ancient hybridizations among the ancestral genomes of bread wheat.</title>
        <authorList>
            <consortium name="International Wheat Genome Sequencing Consortium,"/>
            <person name="Marcussen T."/>
            <person name="Sandve S.R."/>
            <person name="Heier L."/>
            <person name="Spannagl M."/>
            <person name="Pfeifer M."/>
            <person name="Jakobsen K.S."/>
            <person name="Wulff B.B."/>
            <person name="Steuernagel B."/>
            <person name="Mayer K.F."/>
            <person name="Olsen O.A."/>
        </authorList>
    </citation>
    <scope>NUCLEOTIDE SEQUENCE [LARGE SCALE GENOMIC DNA]</scope>
    <source>
        <strain evidence="5">cv. AL8/78</strain>
    </source>
</reference>
<proteinExistence type="inferred from homology"/>
<evidence type="ECO:0000313" key="5">
    <source>
        <dbReference type="Proteomes" id="UP000015105"/>
    </source>
</evidence>
<keyword evidence="3" id="KW-0809">Transit peptide</keyword>
<evidence type="ECO:0000256" key="3">
    <source>
        <dbReference type="ARBA" id="ARBA00022946"/>
    </source>
</evidence>
<dbReference type="InterPro" id="IPR003690">
    <property type="entry name" value="MTERF"/>
</dbReference>
<name>A0A452Z2S6_AEGTS</name>
<dbReference type="Gene3D" id="1.25.70.10">
    <property type="entry name" value="Transcription termination factor 3, mitochondrial"/>
    <property type="match status" value="1"/>
</dbReference>
<reference evidence="4" key="4">
    <citation type="submission" date="2019-03" db="UniProtKB">
        <authorList>
            <consortium name="EnsemblPlants"/>
        </authorList>
    </citation>
    <scope>IDENTIFICATION</scope>
</reference>
<protein>
    <submittedName>
        <fullName evidence="4">Uncharacterized protein</fullName>
    </submittedName>
</protein>
<reference evidence="4" key="3">
    <citation type="journal article" date="2017" name="Nature">
        <title>Genome sequence of the progenitor of the wheat D genome Aegilops tauschii.</title>
        <authorList>
            <person name="Luo M.C."/>
            <person name="Gu Y.Q."/>
            <person name="Puiu D."/>
            <person name="Wang H."/>
            <person name="Twardziok S.O."/>
            <person name="Deal K.R."/>
            <person name="Huo N."/>
            <person name="Zhu T."/>
            <person name="Wang L."/>
            <person name="Wang Y."/>
            <person name="McGuire P.E."/>
            <person name="Liu S."/>
            <person name="Long H."/>
            <person name="Ramasamy R.K."/>
            <person name="Rodriguez J.C."/>
            <person name="Van S.L."/>
            <person name="Yuan L."/>
            <person name="Wang Z."/>
            <person name="Xia Z."/>
            <person name="Xiao L."/>
            <person name="Anderson O.D."/>
            <person name="Ouyang S."/>
            <person name="Liang Y."/>
            <person name="Zimin A.V."/>
            <person name="Pertea G."/>
            <person name="Qi P."/>
            <person name="Bennetzen J.L."/>
            <person name="Dai X."/>
            <person name="Dawson M.W."/>
            <person name="Muller H.G."/>
            <person name="Kugler K."/>
            <person name="Rivarola-Duarte L."/>
            <person name="Spannagl M."/>
            <person name="Mayer K.F.X."/>
            <person name="Lu F.H."/>
            <person name="Bevan M.W."/>
            <person name="Leroy P."/>
            <person name="Li P."/>
            <person name="You F.M."/>
            <person name="Sun Q."/>
            <person name="Liu Z."/>
            <person name="Lyons E."/>
            <person name="Wicker T."/>
            <person name="Salzberg S.L."/>
            <person name="Devos K.M."/>
            <person name="Dvorak J."/>
        </authorList>
    </citation>
    <scope>NUCLEOTIDE SEQUENCE [LARGE SCALE GENOMIC DNA]</scope>
    <source>
        <strain evidence="4">cv. AL8/78</strain>
    </source>
</reference>
<keyword evidence="2" id="KW-0806">Transcription termination</keyword>
<sequence length="487" mass="54026">PSRVCGRTCRSVREWWDPEDGLSEAAFPMMDGGGGVILVALVGRRRSRSRGAELICGILVNFFPNPRRYPAPLFFLKVSPPEAAPPTLVRPIHHSIMFASICRRRLALRIHQIAGGGGGTNLLEFIPGTIPLAHCYTSPAVAEVPSSEPCPDTVSYLISCGLSPAAAGAATTAQHLRIRSTDKADAVRALLKIYGFTDADIVRTLRSAPVILVADPERILRPKLDFFASLGFETHKLATEPLLLARSLDKHLVPAIQFLRGIIGSDDDLRRAFHRVPRGLAVDLDNNMRPAVEALRRGGLTEADISKLLVIRLGVLLSSPDRISEIFEELKAMGMSVLDPRFLYCFRAMSGVKRDSWLRKMAFYQSFGLSEGELLQAFKTQPTIFLFTDESIKKKVRFLLDELKLGISDVIARPVVLGYSLEKCILPRCAVLTVLMREGRIRRDIKLLQALLGSSRNFETRYVLRHADDVPDVVKAYQGKIKFEGFK</sequence>
<dbReference type="GO" id="GO:0003676">
    <property type="term" value="F:nucleic acid binding"/>
    <property type="evidence" value="ECO:0007669"/>
    <property type="project" value="InterPro"/>
</dbReference>
<dbReference type="InterPro" id="IPR038538">
    <property type="entry name" value="MTERF_sf"/>
</dbReference>
<dbReference type="Gramene" id="AET1Gv20613200.4">
    <property type="protein sequence ID" value="AET1Gv20613200.4"/>
    <property type="gene ID" value="AET1Gv20613200"/>
</dbReference>
<evidence type="ECO:0000256" key="2">
    <source>
        <dbReference type="ARBA" id="ARBA00022472"/>
    </source>
</evidence>
<dbReference type="PANTHER" id="PTHR13068">
    <property type="entry name" value="CGI-12 PROTEIN-RELATED"/>
    <property type="match status" value="1"/>
</dbReference>
<dbReference type="FunFam" id="1.25.70.10:FF:000001">
    <property type="entry name" value="Mitochondrial transcription termination factor-like"/>
    <property type="match status" value="1"/>
</dbReference>
<reference evidence="5" key="2">
    <citation type="journal article" date="2017" name="Nat. Plants">
        <title>The Aegilops tauschii genome reveals multiple impacts of transposons.</title>
        <authorList>
            <person name="Zhao G."/>
            <person name="Zou C."/>
            <person name="Li K."/>
            <person name="Wang K."/>
            <person name="Li T."/>
            <person name="Gao L."/>
            <person name="Zhang X."/>
            <person name="Wang H."/>
            <person name="Yang Z."/>
            <person name="Liu X."/>
            <person name="Jiang W."/>
            <person name="Mao L."/>
            <person name="Kong X."/>
            <person name="Jiao Y."/>
            <person name="Jia J."/>
        </authorList>
    </citation>
    <scope>NUCLEOTIDE SEQUENCE [LARGE SCALE GENOMIC DNA]</scope>
    <source>
        <strain evidence="5">cv. AL8/78</strain>
    </source>
</reference>
<dbReference type="Proteomes" id="UP000015105">
    <property type="component" value="Chromosome 1D"/>
</dbReference>
<evidence type="ECO:0000313" key="4">
    <source>
        <dbReference type="EnsemblPlants" id="AET1Gv20613200.4"/>
    </source>
</evidence>
<dbReference type="SMART" id="SM00733">
    <property type="entry name" value="Mterf"/>
    <property type="match status" value="7"/>
</dbReference>
<dbReference type="EnsemblPlants" id="AET1Gv20613200.4">
    <property type="protein sequence ID" value="AET1Gv20613200.4"/>
    <property type="gene ID" value="AET1Gv20613200"/>
</dbReference>
<comment type="similarity">
    <text evidence="1">Belongs to the mTERF family.</text>
</comment>
<accession>A0A452Z2S6</accession>
<evidence type="ECO:0000256" key="1">
    <source>
        <dbReference type="ARBA" id="ARBA00007692"/>
    </source>
</evidence>
<reference evidence="4" key="5">
    <citation type="journal article" date="2021" name="G3 (Bethesda)">
        <title>Aegilops tauschii genome assembly Aet v5.0 features greater sequence contiguity and improved annotation.</title>
        <authorList>
            <person name="Wang L."/>
            <person name="Zhu T."/>
            <person name="Rodriguez J.C."/>
            <person name="Deal K.R."/>
            <person name="Dubcovsky J."/>
            <person name="McGuire P.E."/>
            <person name="Lux T."/>
            <person name="Spannagl M."/>
            <person name="Mayer K.F.X."/>
            <person name="Baldrich P."/>
            <person name="Meyers B.C."/>
            <person name="Huo N."/>
            <person name="Gu Y.Q."/>
            <person name="Zhou H."/>
            <person name="Devos K.M."/>
            <person name="Bennetzen J.L."/>
            <person name="Unver T."/>
            <person name="Budak H."/>
            <person name="Gulick P.J."/>
            <person name="Galiba G."/>
            <person name="Kalapos B."/>
            <person name="Nelson D.R."/>
            <person name="Li P."/>
            <person name="You F.M."/>
            <person name="Luo M.C."/>
            <person name="Dvorak J."/>
        </authorList>
    </citation>
    <scope>NUCLEOTIDE SEQUENCE [LARGE SCALE GENOMIC DNA]</scope>
    <source>
        <strain evidence="4">cv. AL8/78</strain>
    </source>
</reference>
<dbReference type="AlphaFoldDB" id="A0A452Z2S6"/>
<dbReference type="GO" id="GO:0006353">
    <property type="term" value="P:DNA-templated transcription termination"/>
    <property type="evidence" value="ECO:0007669"/>
    <property type="project" value="UniProtKB-KW"/>
</dbReference>
<dbReference type="PANTHER" id="PTHR13068:SF93">
    <property type="entry name" value="OS05G0403600 PROTEIN"/>
    <property type="match status" value="1"/>
</dbReference>
<keyword evidence="2" id="KW-0805">Transcription regulation</keyword>
<keyword evidence="2" id="KW-0804">Transcription</keyword>
<dbReference type="STRING" id="200361.A0A452Z2S6"/>